<keyword evidence="1" id="KW-0833">Ubl conjugation pathway</keyword>
<evidence type="ECO:0000313" key="6">
    <source>
        <dbReference type="Proteomes" id="UP001153365"/>
    </source>
</evidence>
<protein>
    <submittedName>
        <fullName evidence="5">Uncharacterized protein</fullName>
    </submittedName>
</protein>
<keyword evidence="6" id="KW-1185">Reference proteome</keyword>
<dbReference type="InterPro" id="IPR001012">
    <property type="entry name" value="UBX_dom"/>
</dbReference>
<dbReference type="InterPro" id="IPR009060">
    <property type="entry name" value="UBA-like_sf"/>
</dbReference>
<feature type="compositionally biased region" description="Polar residues" evidence="2">
    <location>
        <begin position="62"/>
        <end position="79"/>
    </location>
</feature>
<dbReference type="InterPro" id="IPR036241">
    <property type="entry name" value="NSFL1C_SEP_dom_sf"/>
</dbReference>
<dbReference type="GO" id="GO:0005634">
    <property type="term" value="C:nucleus"/>
    <property type="evidence" value="ECO:0007669"/>
    <property type="project" value="TreeGrafter"/>
</dbReference>
<gene>
    <name evidence="5" type="ORF">PPACK8108_LOCUS21669</name>
</gene>
<evidence type="ECO:0000259" key="3">
    <source>
        <dbReference type="PROSITE" id="PS50033"/>
    </source>
</evidence>
<evidence type="ECO:0000256" key="2">
    <source>
        <dbReference type="SAM" id="MobiDB-lite"/>
    </source>
</evidence>
<dbReference type="Gene3D" id="1.10.8.10">
    <property type="entry name" value="DNA helicase RuvA subunit, C-terminal domain"/>
    <property type="match status" value="1"/>
</dbReference>
<dbReference type="GO" id="GO:0000045">
    <property type="term" value="P:autophagosome assembly"/>
    <property type="evidence" value="ECO:0007669"/>
    <property type="project" value="TreeGrafter"/>
</dbReference>
<dbReference type="SUPFAM" id="SSF102848">
    <property type="entry name" value="NSFL1 (p97 ATPase) cofactor p47, SEP domain"/>
    <property type="match status" value="1"/>
</dbReference>
<dbReference type="FunFam" id="3.10.20.90:FF:000179">
    <property type="entry name" value="Plant UBX domain-containing protein 4"/>
    <property type="match status" value="1"/>
</dbReference>
<dbReference type="SMART" id="SM00553">
    <property type="entry name" value="SEP"/>
    <property type="match status" value="1"/>
</dbReference>
<dbReference type="CDD" id="cd01770">
    <property type="entry name" value="UBX_UBXN2"/>
    <property type="match status" value="1"/>
</dbReference>
<dbReference type="GO" id="GO:0031468">
    <property type="term" value="P:nuclear membrane reassembly"/>
    <property type="evidence" value="ECO:0007669"/>
    <property type="project" value="TreeGrafter"/>
</dbReference>
<feature type="compositionally biased region" description="Acidic residues" evidence="2">
    <location>
        <begin position="265"/>
        <end position="283"/>
    </location>
</feature>
<evidence type="ECO:0000313" key="5">
    <source>
        <dbReference type="EMBL" id="CAH7686954.1"/>
    </source>
</evidence>
<feature type="region of interest" description="Disordered" evidence="2">
    <location>
        <begin position="358"/>
        <end position="378"/>
    </location>
</feature>
<proteinExistence type="predicted"/>
<dbReference type="SUPFAM" id="SSF46934">
    <property type="entry name" value="UBA-like"/>
    <property type="match status" value="1"/>
</dbReference>
<dbReference type="Pfam" id="PF00789">
    <property type="entry name" value="UBX"/>
    <property type="match status" value="1"/>
</dbReference>
<dbReference type="InterPro" id="IPR029071">
    <property type="entry name" value="Ubiquitin-like_domsf"/>
</dbReference>
<feature type="compositionally biased region" description="Polar residues" evidence="2">
    <location>
        <begin position="174"/>
        <end position="185"/>
    </location>
</feature>
<feature type="domain" description="UBX" evidence="3">
    <location>
        <begin position="415"/>
        <end position="492"/>
    </location>
</feature>
<accession>A0AAV0BLC7</accession>
<evidence type="ECO:0000256" key="1">
    <source>
        <dbReference type="ARBA" id="ARBA00022786"/>
    </source>
</evidence>
<dbReference type="Gene3D" id="3.10.20.90">
    <property type="entry name" value="Phosphatidylinositol 3-kinase Catalytic Subunit, Chain A, domain 1"/>
    <property type="match status" value="1"/>
</dbReference>
<sequence>MAQRDDASETINQFVSLTGIAPDQARFFIDSANGDLETALSTYYDTAGTTNLGAPTAVLPKTASSTQSQAPSGPKTLSGQPADGLPAEWKRNSQASKGSSNSKSNKPAGGIRGFSDLNGSSSSNQTSKMRGISTLKDISSSAGASGGGDMSDDDDDEEVDGAPDLYAGGGRSGLNVQDPSQQNSGKAGGIVADILKKAKEAGTGPPPSLASASKKMSFFQGPAQTLGSDEVPSMPVQPPSRTSSTKKQTKAFSGSSAVPGHLGSDLDEDDENDDENDDDDDEEVEKHLTFWKDGFSIENGPLLDYEDPKNKEILDAINRGRVLGSLKPSPQIIRAPLDLLGVKLNQRVTMRVQKRLTENYIPPPKPPAQPFSGSGNRLGSPLPLSLNRSAVDSTSSQALRESLTTGSGIIFEVDNSLPVTSVQVRLGDGTRMITRFNHTHTISDIRRQIAASNPSLADRPYALQTTFPSRDLSDDRQTIKEAGLLGSVVVQRFL</sequence>
<feature type="compositionally biased region" description="Polar residues" evidence="2">
    <location>
        <begin position="239"/>
        <end position="256"/>
    </location>
</feature>
<feature type="compositionally biased region" description="Acidic residues" evidence="2">
    <location>
        <begin position="150"/>
        <end position="161"/>
    </location>
</feature>
<name>A0AAV0BLC7_PHAPC</name>
<dbReference type="AlphaFoldDB" id="A0AAV0BLC7"/>
<dbReference type="Pfam" id="PF08059">
    <property type="entry name" value="SEP"/>
    <property type="match status" value="1"/>
</dbReference>
<dbReference type="PROSITE" id="PS51399">
    <property type="entry name" value="SEP"/>
    <property type="match status" value="1"/>
</dbReference>
<dbReference type="Pfam" id="PF14555">
    <property type="entry name" value="UBA_4"/>
    <property type="match status" value="1"/>
</dbReference>
<dbReference type="CDD" id="cd14348">
    <property type="entry name" value="UBA_p47"/>
    <property type="match status" value="1"/>
</dbReference>
<feature type="compositionally biased region" description="Polar residues" evidence="2">
    <location>
        <begin position="117"/>
        <end position="128"/>
    </location>
</feature>
<dbReference type="PROSITE" id="PS50033">
    <property type="entry name" value="UBX"/>
    <property type="match status" value="1"/>
</dbReference>
<feature type="region of interest" description="Disordered" evidence="2">
    <location>
        <begin position="51"/>
        <end position="284"/>
    </location>
</feature>
<dbReference type="PANTHER" id="PTHR23333:SF20">
    <property type="entry name" value="NSFL1 COFACTOR P47"/>
    <property type="match status" value="1"/>
</dbReference>
<evidence type="ECO:0000259" key="4">
    <source>
        <dbReference type="PROSITE" id="PS51399"/>
    </source>
</evidence>
<dbReference type="GO" id="GO:0005829">
    <property type="term" value="C:cytosol"/>
    <property type="evidence" value="ECO:0007669"/>
    <property type="project" value="TreeGrafter"/>
</dbReference>
<dbReference type="EMBL" id="CALTRL010005826">
    <property type="protein sequence ID" value="CAH7686954.1"/>
    <property type="molecule type" value="Genomic_DNA"/>
</dbReference>
<feature type="domain" description="SEP" evidence="4">
    <location>
        <begin position="283"/>
        <end position="361"/>
    </location>
</feature>
<dbReference type="PANTHER" id="PTHR23333">
    <property type="entry name" value="UBX DOMAIN CONTAINING PROTEIN"/>
    <property type="match status" value="1"/>
</dbReference>
<dbReference type="InterPro" id="IPR012989">
    <property type="entry name" value="SEP_domain"/>
</dbReference>
<comment type="caution">
    <text evidence="5">The sequence shown here is derived from an EMBL/GenBank/DDBJ whole genome shotgun (WGS) entry which is preliminary data.</text>
</comment>
<dbReference type="SUPFAM" id="SSF54236">
    <property type="entry name" value="Ubiquitin-like"/>
    <property type="match status" value="1"/>
</dbReference>
<dbReference type="GO" id="GO:0061025">
    <property type="term" value="P:membrane fusion"/>
    <property type="evidence" value="ECO:0007669"/>
    <property type="project" value="TreeGrafter"/>
</dbReference>
<feature type="compositionally biased region" description="Low complexity" evidence="2">
    <location>
        <begin position="92"/>
        <end position="109"/>
    </location>
</feature>
<dbReference type="GO" id="GO:0007030">
    <property type="term" value="P:Golgi organization"/>
    <property type="evidence" value="ECO:0007669"/>
    <property type="project" value="TreeGrafter"/>
</dbReference>
<organism evidence="5 6">
    <name type="scientific">Phakopsora pachyrhizi</name>
    <name type="common">Asian soybean rust disease fungus</name>
    <dbReference type="NCBI Taxonomy" id="170000"/>
    <lineage>
        <taxon>Eukaryota</taxon>
        <taxon>Fungi</taxon>
        <taxon>Dikarya</taxon>
        <taxon>Basidiomycota</taxon>
        <taxon>Pucciniomycotina</taxon>
        <taxon>Pucciniomycetes</taxon>
        <taxon>Pucciniales</taxon>
        <taxon>Phakopsoraceae</taxon>
        <taxon>Phakopsora</taxon>
    </lineage>
</organism>
<dbReference type="GO" id="GO:0043130">
    <property type="term" value="F:ubiquitin binding"/>
    <property type="evidence" value="ECO:0007669"/>
    <property type="project" value="TreeGrafter"/>
</dbReference>
<dbReference type="SMART" id="SM00166">
    <property type="entry name" value="UBX"/>
    <property type="match status" value="1"/>
</dbReference>
<dbReference type="Gene3D" id="3.30.420.210">
    <property type="entry name" value="SEP domain"/>
    <property type="match status" value="1"/>
</dbReference>
<dbReference type="Proteomes" id="UP001153365">
    <property type="component" value="Unassembled WGS sequence"/>
</dbReference>
<reference evidence="5" key="1">
    <citation type="submission" date="2022-06" db="EMBL/GenBank/DDBJ databases">
        <authorList>
            <consortium name="SYNGENTA / RWTH Aachen University"/>
        </authorList>
    </citation>
    <scope>NUCLEOTIDE SEQUENCE</scope>
</reference>
<dbReference type="GO" id="GO:0043161">
    <property type="term" value="P:proteasome-mediated ubiquitin-dependent protein catabolic process"/>
    <property type="evidence" value="ECO:0007669"/>
    <property type="project" value="TreeGrafter"/>
</dbReference>